<dbReference type="Proteomes" id="UP000314986">
    <property type="component" value="Unassembled WGS sequence"/>
</dbReference>
<reference evidence="5" key="1">
    <citation type="journal article" date="2006" name="Science">
        <title>Ancient noncoding elements conserved in the human genome.</title>
        <authorList>
            <person name="Venkatesh B."/>
            <person name="Kirkness E.F."/>
            <person name="Loh Y.H."/>
            <person name="Halpern A.L."/>
            <person name="Lee A.P."/>
            <person name="Johnson J."/>
            <person name="Dandona N."/>
            <person name="Viswanathan L.D."/>
            <person name="Tay A."/>
            <person name="Venter J.C."/>
            <person name="Strausberg R.L."/>
            <person name="Brenner S."/>
        </authorList>
    </citation>
    <scope>NUCLEOTIDE SEQUENCE [LARGE SCALE GENOMIC DNA]</scope>
</reference>
<comment type="caution">
    <text evidence="2">Lacks conserved residue(s) required for the propagation of feature annotation.</text>
</comment>
<evidence type="ECO:0000259" key="3">
    <source>
        <dbReference type="PROSITE" id="PS50923"/>
    </source>
</evidence>
<evidence type="ECO:0000256" key="2">
    <source>
        <dbReference type="PROSITE-ProRule" id="PRU00302"/>
    </source>
</evidence>
<keyword evidence="1" id="KW-1015">Disulfide bond</keyword>
<reference evidence="4" key="5">
    <citation type="submission" date="2025-09" db="UniProtKB">
        <authorList>
            <consortium name="Ensembl"/>
        </authorList>
    </citation>
    <scope>IDENTIFICATION</scope>
</reference>
<keyword evidence="2" id="KW-0768">Sushi</keyword>
<evidence type="ECO:0000313" key="4">
    <source>
        <dbReference type="Ensembl" id="ENSCMIP00000038969.1"/>
    </source>
</evidence>
<dbReference type="OMA" id="EHRACKI"/>
<reference evidence="5" key="3">
    <citation type="journal article" date="2014" name="Nature">
        <title>Elephant shark genome provides unique insights into gnathostome evolution.</title>
        <authorList>
            <consortium name="International Elephant Shark Genome Sequencing Consortium"/>
            <person name="Venkatesh B."/>
            <person name="Lee A.P."/>
            <person name="Ravi V."/>
            <person name="Maurya A.K."/>
            <person name="Lian M.M."/>
            <person name="Swann J.B."/>
            <person name="Ohta Y."/>
            <person name="Flajnik M.F."/>
            <person name="Sutoh Y."/>
            <person name="Kasahara M."/>
            <person name="Hoon S."/>
            <person name="Gangu V."/>
            <person name="Roy S.W."/>
            <person name="Irimia M."/>
            <person name="Korzh V."/>
            <person name="Kondrychyn I."/>
            <person name="Lim Z.W."/>
            <person name="Tay B.H."/>
            <person name="Tohari S."/>
            <person name="Kong K.W."/>
            <person name="Ho S."/>
            <person name="Lorente-Galdos B."/>
            <person name="Quilez J."/>
            <person name="Marques-Bonet T."/>
            <person name="Raney B.J."/>
            <person name="Ingham P.W."/>
            <person name="Tay A."/>
            <person name="Hillier L.W."/>
            <person name="Minx P."/>
            <person name="Boehm T."/>
            <person name="Wilson R.K."/>
            <person name="Brenner S."/>
            <person name="Warren W.C."/>
        </authorList>
    </citation>
    <scope>NUCLEOTIDE SEQUENCE [LARGE SCALE GENOMIC DNA]</scope>
</reference>
<evidence type="ECO:0000256" key="1">
    <source>
        <dbReference type="ARBA" id="ARBA00023157"/>
    </source>
</evidence>
<sequence>VDVKAIELPTLGYTLIYTCHSGLYLAGGSEHRACKIDGKWSGKPPVCRAGPKINGRSKDSDSGTHKVKAPVPADVFALNLSWKGSYEYLGKKQPATLKVDSFNISNGRVNVTFIEHSSMELKLSGRFVFTSVALGCIAV</sequence>
<dbReference type="InterPro" id="IPR000436">
    <property type="entry name" value="Sushi_SCR_CCP_dom"/>
</dbReference>
<dbReference type="Gene3D" id="2.10.70.10">
    <property type="entry name" value="Complement Module, domain 1"/>
    <property type="match status" value="1"/>
</dbReference>
<dbReference type="SUPFAM" id="SSF57535">
    <property type="entry name" value="Complement control module/SCR domain"/>
    <property type="match status" value="1"/>
</dbReference>
<feature type="domain" description="Sushi" evidence="3">
    <location>
        <begin position="1"/>
        <end position="49"/>
    </location>
</feature>
<dbReference type="Pfam" id="PF00084">
    <property type="entry name" value="Sushi"/>
    <property type="match status" value="1"/>
</dbReference>
<reference evidence="4" key="4">
    <citation type="submission" date="2025-08" db="UniProtKB">
        <authorList>
            <consortium name="Ensembl"/>
        </authorList>
    </citation>
    <scope>IDENTIFICATION</scope>
</reference>
<proteinExistence type="predicted"/>
<accession>A0A4W3J6Z2</accession>
<evidence type="ECO:0000313" key="5">
    <source>
        <dbReference type="Proteomes" id="UP000314986"/>
    </source>
</evidence>
<dbReference type="InParanoid" id="A0A4W3J6Z2"/>
<dbReference type="AlphaFoldDB" id="A0A4W3J6Z2"/>
<name>A0A4W3J6Z2_CALMI</name>
<dbReference type="Ensembl" id="ENSCMIT00000039525.1">
    <property type="protein sequence ID" value="ENSCMIP00000038969.1"/>
    <property type="gene ID" value="ENSCMIG00000016346.1"/>
</dbReference>
<dbReference type="GeneTree" id="ENSGT00940000155701"/>
<dbReference type="InterPro" id="IPR035976">
    <property type="entry name" value="Sushi/SCR/CCP_sf"/>
</dbReference>
<dbReference type="CDD" id="cd00033">
    <property type="entry name" value="CCP"/>
    <property type="match status" value="1"/>
</dbReference>
<protein>
    <recommendedName>
        <fullName evidence="3">Sushi domain-containing protein</fullName>
    </recommendedName>
</protein>
<keyword evidence="5" id="KW-1185">Reference proteome</keyword>
<organism evidence="4 5">
    <name type="scientific">Callorhinchus milii</name>
    <name type="common">Ghost shark</name>
    <dbReference type="NCBI Taxonomy" id="7868"/>
    <lineage>
        <taxon>Eukaryota</taxon>
        <taxon>Metazoa</taxon>
        <taxon>Chordata</taxon>
        <taxon>Craniata</taxon>
        <taxon>Vertebrata</taxon>
        <taxon>Chondrichthyes</taxon>
        <taxon>Holocephali</taxon>
        <taxon>Chimaeriformes</taxon>
        <taxon>Callorhinchidae</taxon>
        <taxon>Callorhinchus</taxon>
    </lineage>
</organism>
<dbReference type="STRING" id="7868.ENSCMIP00000038969"/>
<reference evidence="5" key="2">
    <citation type="journal article" date="2007" name="PLoS Biol.">
        <title>Survey sequencing and comparative analysis of the elephant shark (Callorhinchus milii) genome.</title>
        <authorList>
            <person name="Venkatesh B."/>
            <person name="Kirkness E.F."/>
            <person name="Loh Y.H."/>
            <person name="Halpern A.L."/>
            <person name="Lee A.P."/>
            <person name="Johnson J."/>
            <person name="Dandona N."/>
            <person name="Viswanathan L.D."/>
            <person name="Tay A."/>
            <person name="Venter J.C."/>
            <person name="Strausberg R.L."/>
            <person name="Brenner S."/>
        </authorList>
    </citation>
    <scope>NUCLEOTIDE SEQUENCE [LARGE SCALE GENOMIC DNA]</scope>
</reference>
<dbReference type="PROSITE" id="PS50923">
    <property type="entry name" value="SUSHI"/>
    <property type="match status" value="1"/>
</dbReference>